<dbReference type="Gene3D" id="2.60.120.1440">
    <property type="match status" value="1"/>
</dbReference>
<sequence>MPPPRSLAKWVEPPLDDVVLEKQWSAIRERRGHRRGGLWGWWIGGTSVIAIAAAIAVLVTTREAPLAPLPSVAGATVSSTPGAVIESGPAPIDVRLADGSQIALDPSTRLEATEAEGRDVRFALRHGRATFEVARDEGRRFVVAAGDVEVVVVGTRFSVASEASRVAVHVTRGRVDVHTGRAVHQLAAGETWSGDAVARDEDVAVPSEDAVEESPDRDRPRREGPSASDLFESARAARRDGRDGEAASAYEQLLRRHPRDGHAGLAAFELARIRMDSLGDERGAIEPLERAISAGVFREDAMARLVRAYDETGQDARCRAARERYLRAYPEGVHRAQVEGRCAE</sequence>
<evidence type="ECO:0000256" key="1">
    <source>
        <dbReference type="SAM" id="MobiDB-lite"/>
    </source>
</evidence>
<gene>
    <name evidence="4" type="ORF">DB32_004480</name>
</gene>
<feature type="compositionally biased region" description="Basic and acidic residues" evidence="1">
    <location>
        <begin position="214"/>
        <end position="224"/>
    </location>
</feature>
<evidence type="ECO:0000259" key="3">
    <source>
        <dbReference type="Pfam" id="PF04773"/>
    </source>
</evidence>
<dbReference type="GO" id="GO:0016989">
    <property type="term" value="F:sigma factor antagonist activity"/>
    <property type="evidence" value="ECO:0007669"/>
    <property type="project" value="TreeGrafter"/>
</dbReference>
<dbReference type="Pfam" id="PF04773">
    <property type="entry name" value="FecR"/>
    <property type="match status" value="1"/>
</dbReference>
<dbReference type="SUPFAM" id="SSF48452">
    <property type="entry name" value="TPR-like"/>
    <property type="match status" value="1"/>
</dbReference>
<dbReference type="EMBL" id="CP011125">
    <property type="protein sequence ID" value="AKF07331.1"/>
    <property type="molecule type" value="Genomic_DNA"/>
</dbReference>
<dbReference type="InterPro" id="IPR011990">
    <property type="entry name" value="TPR-like_helical_dom_sf"/>
</dbReference>
<evidence type="ECO:0000256" key="2">
    <source>
        <dbReference type="SAM" id="Phobius"/>
    </source>
</evidence>
<feature type="transmembrane region" description="Helical" evidence="2">
    <location>
        <begin position="38"/>
        <end position="59"/>
    </location>
</feature>
<dbReference type="PANTHER" id="PTHR30273:SF2">
    <property type="entry name" value="PROTEIN FECR"/>
    <property type="match status" value="1"/>
</dbReference>
<keyword evidence="5" id="KW-1185">Reference proteome</keyword>
<feature type="region of interest" description="Disordered" evidence="1">
    <location>
        <begin position="204"/>
        <end position="244"/>
    </location>
</feature>
<dbReference type="InterPro" id="IPR012373">
    <property type="entry name" value="Ferrdict_sens_TM"/>
</dbReference>
<evidence type="ECO:0000313" key="5">
    <source>
        <dbReference type="Proteomes" id="UP000034883"/>
    </source>
</evidence>
<name>A0A0F6W4M0_9BACT</name>
<keyword evidence="2" id="KW-1133">Transmembrane helix</keyword>
<keyword evidence="2" id="KW-0472">Membrane</keyword>
<dbReference type="Gene3D" id="1.25.40.10">
    <property type="entry name" value="Tetratricopeptide repeat domain"/>
    <property type="match status" value="1"/>
</dbReference>
<protein>
    <submittedName>
        <fullName evidence="4">Iron siderophore sensor protein</fullName>
    </submittedName>
</protein>
<dbReference type="STRING" id="927083.DB32_004480"/>
<evidence type="ECO:0000313" key="4">
    <source>
        <dbReference type="EMBL" id="AKF07331.1"/>
    </source>
</evidence>
<dbReference type="AlphaFoldDB" id="A0A0F6W4M0"/>
<dbReference type="KEGG" id="samy:DB32_004480"/>
<feature type="compositionally biased region" description="Basic and acidic residues" evidence="1">
    <location>
        <begin position="235"/>
        <end position="244"/>
    </location>
</feature>
<keyword evidence="2" id="KW-0812">Transmembrane</keyword>
<proteinExistence type="predicted"/>
<dbReference type="InterPro" id="IPR006860">
    <property type="entry name" value="FecR"/>
</dbReference>
<dbReference type="Proteomes" id="UP000034883">
    <property type="component" value="Chromosome"/>
</dbReference>
<dbReference type="PANTHER" id="PTHR30273">
    <property type="entry name" value="PERIPLASMIC SIGNAL SENSOR AND SIGMA FACTOR ACTIVATOR FECR-RELATED"/>
    <property type="match status" value="1"/>
</dbReference>
<organism evidence="4 5">
    <name type="scientific">Sandaracinus amylolyticus</name>
    <dbReference type="NCBI Taxonomy" id="927083"/>
    <lineage>
        <taxon>Bacteria</taxon>
        <taxon>Pseudomonadati</taxon>
        <taxon>Myxococcota</taxon>
        <taxon>Polyangia</taxon>
        <taxon>Polyangiales</taxon>
        <taxon>Sandaracinaceae</taxon>
        <taxon>Sandaracinus</taxon>
    </lineage>
</organism>
<feature type="domain" description="FecR protein" evidence="3">
    <location>
        <begin position="92"/>
        <end position="175"/>
    </location>
</feature>
<accession>A0A0F6W4M0</accession>
<reference evidence="4 5" key="1">
    <citation type="submission" date="2015-03" db="EMBL/GenBank/DDBJ databases">
        <title>Genome assembly of Sandaracinus amylolyticus DSM 53668.</title>
        <authorList>
            <person name="Sharma G."/>
            <person name="Subramanian S."/>
        </authorList>
    </citation>
    <scope>NUCLEOTIDE SEQUENCE [LARGE SCALE GENOMIC DNA]</scope>
    <source>
        <strain evidence="4 5">DSM 53668</strain>
    </source>
</reference>